<keyword evidence="4" id="KW-1185">Reference proteome</keyword>
<feature type="domain" description="3-keto-alpha-glucoside-1,2-lyase/3-keto-2-hydroxy-glucal hydratase" evidence="2">
    <location>
        <begin position="36"/>
        <end position="239"/>
    </location>
</feature>
<organism evidence="3 4">
    <name type="scientific">Sphingobacterium bambusae</name>
    <dbReference type="NCBI Taxonomy" id="662858"/>
    <lineage>
        <taxon>Bacteria</taxon>
        <taxon>Pseudomonadati</taxon>
        <taxon>Bacteroidota</taxon>
        <taxon>Sphingobacteriia</taxon>
        <taxon>Sphingobacteriales</taxon>
        <taxon>Sphingobacteriaceae</taxon>
        <taxon>Sphingobacterium</taxon>
    </lineage>
</organism>
<evidence type="ECO:0000313" key="4">
    <source>
        <dbReference type="Proteomes" id="UP001597525"/>
    </source>
</evidence>
<name>A0ABW6BB28_9SPHI</name>
<dbReference type="RefSeq" id="WP_320182382.1">
    <property type="nucleotide sequence ID" value="NZ_CP138332.1"/>
</dbReference>
<reference evidence="4" key="1">
    <citation type="journal article" date="2019" name="Int. J. Syst. Evol. Microbiol.">
        <title>The Global Catalogue of Microorganisms (GCM) 10K type strain sequencing project: providing services to taxonomists for standard genome sequencing and annotation.</title>
        <authorList>
            <consortium name="The Broad Institute Genomics Platform"/>
            <consortium name="The Broad Institute Genome Sequencing Center for Infectious Disease"/>
            <person name="Wu L."/>
            <person name="Ma J."/>
        </authorList>
    </citation>
    <scope>NUCLEOTIDE SEQUENCE [LARGE SCALE GENOMIC DNA]</scope>
    <source>
        <strain evidence="4">KCTC 22814</strain>
    </source>
</reference>
<proteinExistence type="predicted"/>
<protein>
    <submittedName>
        <fullName evidence="3">DUF1080 domain-containing protein</fullName>
    </submittedName>
</protein>
<dbReference type="EMBL" id="JBHUPB010000004">
    <property type="protein sequence ID" value="MFD2966681.1"/>
    <property type="molecule type" value="Genomic_DNA"/>
</dbReference>
<comment type="caution">
    <text evidence="3">The sequence shown here is derived from an EMBL/GenBank/DDBJ whole genome shotgun (WGS) entry which is preliminary data.</text>
</comment>
<dbReference type="Pfam" id="PF06439">
    <property type="entry name" value="3keto-disac_hyd"/>
    <property type="match status" value="1"/>
</dbReference>
<dbReference type="Gene3D" id="2.60.120.560">
    <property type="entry name" value="Exo-inulinase, domain 1"/>
    <property type="match status" value="1"/>
</dbReference>
<accession>A0ABW6BB28</accession>
<gene>
    <name evidence="3" type="ORF">ACFS7Y_04760</name>
</gene>
<evidence type="ECO:0000259" key="2">
    <source>
        <dbReference type="Pfam" id="PF06439"/>
    </source>
</evidence>
<dbReference type="InterPro" id="IPR010496">
    <property type="entry name" value="AL/BT2_dom"/>
</dbReference>
<feature type="chain" id="PRO_5047463362" evidence="1">
    <location>
        <begin position="25"/>
        <end position="241"/>
    </location>
</feature>
<dbReference type="PROSITE" id="PS51257">
    <property type="entry name" value="PROKAR_LIPOPROTEIN"/>
    <property type="match status" value="1"/>
</dbReference>
<keyword evidence="1" id="KW-0732">Signal</keyword>
<feature type="signal peptide" evidence="1">
    <location>
        <begin position="1"/>
        <end position="24"/>
    </location>
</feature>
<evidence type="ECO:0000313" key="3">
    <source>
        <dbReference type="EMBL" id="MFD2966681.1"/>
    </source>
</evidence>
<sequence length="241" mass="26896">MKFLPLLLSSTLLALISCTSSKEAPNQLSQSESDAGWSLLFDGNTLQGWHLYNKGNIDSKWTVSNGELVCDPKKKEGIFGDLVTDSTYHDFDLALEWKVAKGGNSGVFLNVQEDSSFAATFATGLEMQLLDNEYAEHRHQIDSTHWAGCLYAVACNGENSKPKPFNTWNKSRIVQKDGKVSFWLNDVLTFEGDVQSKAFQEGIQRSGMKAYPNFGKFESGRIALQNHTDSVAFRNIKIKRL</sequence>
<dbReference type="Proteomes" id="UP001597525">
    <property type="component" value="Unassembled WGS sequence"/>
</dbReference>
<evidence type="ECO:0000256" key="1">
    <source>
        <dbReference type="SAM" id="SignalP"/>
    </source>
</evidence>